<accession>A0A6M2DX06</accession>
<feature type="signal peptide" evidence="3">
    <location>
        <begin position="1"/>
        <end position="20"/>
    </location>
</feature>
<dbReference type="InterPro" id="IPR007483">
    <property type="entry name" value="Hamartin"/>
</dbReference>
<dbReference type="GO" id="GO:0033596">
    <property type="term" value="C:TSC1-TSC2 complex"/>
    <property type="evidence" value="ECO:0007669"/>
    <property type="project" value="TreeGrafter"/>
</dbReference>
<reference evidence="4" key="1">
    <citation type="submission" date="2020-03" db="EMBL/GenBank/DDBJ databases">
        <title>Transcriptomic Profiling of the Digestive Tract of the Rat Flea, Xenopsylla cheopis, Following Blood Feeding and Infection with Yersinia pestis.</title>
        <authorList>
            <person name="Bland D.M."/>
            <person name="Martens C.A."/>
            <person name="Virtaneva K."/>
            <person name="Kanakabandi K."/>
            <person name="Long D."/>
            <person name="Rosenke R."/>
            <person name="Saturday G.A."/>
            <person name="Hoyt F.H."/>
            <person name="Bruno D.P."/>
            <person name="Ribeiro J.M.C."/>
            <person name="Hinnebusch J."/>
        </authorList>
    </citation>
    <scope>NUCLEOTIDE SEQUENCE</scope>
</reference>
<feature type="chain" id="PRO_5027102712" evidence="3">
    <location>
        <begin position="21"/>
        <end position="968"/>
    </location>
</feature>
<dbReference type="PANTHER" id="PTHR15154:SF2">
    <property type="entry name" value="HAMARTIN"/>
    <property type="match status" value="1"/>
</dbReference>
<evidence type="ECO:0000256" key="2">
    <source>
        <dbReference type="SAM" id="MobiDB-lite"/>
    </source>
</evidence>
<name>A0A6M2DX06_XENCH</name>
<dbReference type="AlphaFoldDB" id="A0A6M2DX06"/>
<dbReference type="GO" id="GO:0051726">
    <property type="term" value="P:regulation of cell cycle"/>
    <property type="evidence" value="ECO:0007669"/>
    <property type="project" value="TreeGrafter"/>
</dbReference>
<feature type="coiled-coil region" evidence="1">
    <location>
        <begin position="683"/>
        <end position="738"/>
    </location>
</feature>
<feature type="compositionally biased region" description="Polar residues" evidence="2">
    <location>
        <begin position="947"/>
        <end position="961"/>
    </location>
</feature>
<dbReference type="Pfam" id="PF04388">
    <property type="entry name" value="Hamartin"/>
    <property type="match status" value="1"/>
</dbReference>
<evidence type="ECO:0000256" key="1">
    <source>
        <dbReference type="SAM" id="Coils"/>
    </source>
</evidence>
<feature type="region of interest" description="Disordered" evidence="2">
    <location>
        <begin position="946"/>
        <end position="968"/>
    </location>
</feature>
<feature type="region of interest" description="Disordered" evidence="2">
    <location>
        <begin position="232"/>
        <end position="259"/>
    </location>
</feature>
<keyword evidence="3" id="KW-0732">Signal</keyword>
<evidence type="ECO:0000256" key="3">
    <source>
        <dbReference type="SAM" id="SignalP"/>
    </source>
</evidence>
<keyword evidence="1" id="KW-0175">Coiled coil</keyword>
<evidence type="ECO:0000313" key="4">
    <source>
        <dbReference type="EMBL" id="NOV50603.1"/>
    </source>
</evidence>
<dbReference type="GO" id="GO:0032007">
    <property type="term" value="P:negative regulation of TOR signaling"/>
    <property type="evidence" value="ECO:0007669"/>
    <property type="project" value="TreeGrafter"/>
</dbReference>
<proteinExistence type="predicted"/>
<dbReference type="EMBL" id="GIIL01006877">
    <property type="protein sequence ID" value="NOV50603.1"/>
    <property type="molecule type" value="Transcribed_RNA"/>
</dbReference>
<organism evidence="4">
    <name type="scientific">Xenopsylla cheopis</name>
    <name type="common">Oriental rat flea</name>
    <name type="synonym">Pulex cheopis</name>
    <dbReference type="NCBI Taxonomy" id="163159"/>
    <lineage>
        <taxon>Eukaryota</taxon>
        <taxon>Metazoa</taxon>
        <taxon>Ecdysozoa</taxon>
        <taxon>Arthropoda</taxon>
        <taxon>Hexapoda</taxon>
        <taxon>Insecta</taxon>
        <taxon>Pterygota</taxon>
        <taxon>Neoptera</taxon>
        <taxon>Endopterygota</taxon>
        <taxon>Siphonaptera</taxon>
        <taxon>Pulicidae</taxon>
        <taxon>Xenopsyllinae</taxon>
        <taxon>Xenopsylla</taxon>
    </lineage>
</organism>
<dbReference type="GO" id="GO:0008285">
    <property type="term" value="P:negative regulation of cell population proliferation"/>
    <property type="evidence" value="ECO:0007669"/>
    <property type="project" value="TreeGrafter"/>
</dbReference>
<dbReference type="PANTHER" id="PTHR15154">
    <property type="entry name" value="HAMARTIN"/>
    <property type="match status" value="1"/>
</dbReference>
<sequence length="968" mass="109552">MSALLCIIALLPMVPSLISPFLMDIFEVFSRLAAWKGNNTSKLAEDQLIHLQVGLYALFHRLYGMFPCNFVSYLKTKYSSRDQVVIFGHTIKPLLETVKMHPLLITASKEGETNNSRWKNMEVHDVVVECSRVMLENIERPSDNPELIGPSVKHVECNFESSNLSRSHITSQDFHTSKMIDHVSEDKEFWSPSFVCPPATPPQTPTPNTHSYTPNMTPSLMATNINTNIIKNDGQEGASPPEAAVEATPESTPLRDTRIRPIPAGSTVARALNSKLLTSGINTNQLNTSQPSSPMKKDPLLFRYPDPAYMETTPLPKLSRVISDRSQSQLEANTTLFRYTNPTSPMRVTSHADSFHNNITSSDTTHIVDSEFSVNNLELDAINNSGENDLIEENSNQEDQFVDCIPASCTTCTSGGLHVPNSRSMKNFAEHIKRLRFYSQCNNDNSSGGYYKGFSAGSSPADSALFLTKNKRLRRTSSCPNFIRKPSTYLEITKVPKIEEVSDTPKEGEEEITTIANVRTFQNSSTQTVSFWPQPFELLYIGLFPFGDNYSSKRNSAKETIKQTPCDLLDQYIQCCVDRQKSHSTEDRVSEVKALREQLQLLHIELQFERHRRELHADRNRRLLGKCRDNRALEESNAALKEQLHLFENDILKLNQQLDKKRIMFTNQEKEWKAINHNWREKYNNLIEENAMVRQACDALKQQLAQQADELARKTSELQEAKAQLFDQTQEIREALHQAQIGEKYRDQLHQMHAEILLMGELQSRYKDKLAELPFLKARDEEIETLRSTYRDEIMSLQQSLELKSNALEATRLRVSELEMTLAKRDSMFSEQKRLLKIVKENFQVQLDAVESKYAAQKSINQRMEEQLLELYRSENSAPISPDGSCKGAGDRSGPIVGSWDLWPGSTSPLSASLASSEGMMSSATTASGLAGRAEDIKNLQIIVDQPEQSGSELTEQNLLPNENRDID</sequence>
<protein>
    <submittedName>
        <fullName evidence="4">Putative conserved secreted protein</fullName>
    </submittedName>
</protein>
<feature type="coiled-coil region" evidence="1">
    <location>
        <begin position="592"/>
        <end position="657"/>
    </location>
</feature>